<evidence type="ECO:0000259" key="10">
    <source>
        <dbReference type="PROSITE" id="PS50110"/>
    </source>
</evidence>
<evidence type="ECO:0000259" key="11">
    <source>
        <dbReference type="PROSITE" id="PS51755"/>
    </source>
</evidence>
<proteinExistence type="predicted"/>
<keyword evidence="5 9" id="KW-0238">DNA-binding</keyword>
<dbReference type="PROSITE" id="PS51755">
    <property type="entry name" value="OMPR_PHOB"/>
    <property type="match status" value="1"/>
</dbReference>
<dbReference type="PROSITE" id="PS50110">
    <property type="entry name" value="RESPONSE_REGULATORY"/>
    <property type="match status" value="1"/>
</dbReference>
<evidence type="ECO:0000256" key="1">
    <source>
        <dbReference type="ARBA" id="ARBA00018672"/>
    </source>
</evidence>
<evidence type="ECO:0000256" key="4">
    <source>
        <dbReference type="ARBA" id="ARBA00023015"/>
    </source>
</evidence>
<dbReference type="PANTHER" id="PTHR48111:SF32">
    <property type="entry name" value="STAGE 0 SPORULATION PROTEIN A HOMOLOG"/>
    <property type="match status" value="1"/>
</dbReference>
<dbReference type="SUPFAM" id="SSF52172">
    <property type="entry name" value="CheY-like"/>
    <property type="match status" value="1"/>
</dbReference>
<dbReference type="InterPro" id="IPR039420">
    <property type="entry name" value="WalR-like"/>
</dbReference>
<evidence type="ECO:0000256" key="5">
    <source>
        <dbReference type="ARBA" id="ARBA00023125"/>
    </source>
</evidence>
<evidence type="ECO:0000256" key="2">
    <source>
        <dbReference type="ARBA" id="ARBA00022553"/>
    </source>
</evidence>
<name>A0A9D2PRI7_9FIRM</name>
<feature type="domain" description="OmpR/PhoB-type" evidence="11">
    <location>
        <begin position="124"/>
        <end position="217"/>
    </location>
</feature>
<feature type="DNA-binding region" description="OmpR/PhoB-type" evidence="9">
    <location>
        <begin position="124"/>
        <end position="217"/>
    </location>
</feature>
<comment type="caution">
    <text evidence="12">The sequence shown here is derived from an EMBL/GenBank/DDBJ whole genome shotgun (WGS) entry which is preliminary data.</text>
</comment>
<reference evidence="12" key="1">
    <citation type="journal article" date="2021" name="PeerJ">
        <title>Extensive microbial diversity within the chicken gut microbiome revealed by metagenomics and culture.</title>
        <authorList>
            <person name="Gilroy R."/>
            <person name="Ravi A."/>
            <person name="Getino M."/>
            <person name="Pursley I."/>
            <person name="Horton D.L."/>
            <person name="Alikhan N.F."/>
            <person name="Baker D."/>
            <person name="Gharbi K."/>
            <person name="Hall N."/>
            <person name="Watson M."/>
            <person name="Adriaenssens E.M."/>
            <person name="Foster-Nyarko E."/>
            <person name="Jarju S."/>
            <person name="Secka A."/>
            <person name="Antonio M."/>
            <person name="Oren A."/>
            <person name="Chaudhuri R.R."/>
            <person name="La Ragione R."/>
            <person name="Hildebrand F."/>
            <person name="Pallen M.J."/>
        </authorList>
    </citation>
    <scope>NUCLEOTIDE SEQUENCE</scope>
    <source>
        <strain evidence="12">ChiBcec2-3848</strain>
    </source>
</reference>
<dbReference type="GO" id="GO:0005829">
    <property type="term" value="C:cytosol"/>
    <property type="evidence" value="ECO:0007669"/>
    <property type="project" value="TreeGrafter"/>
</dbReference>
<dbReference type="GO" id="GO:0000976">
    <property type="term" value="F:transcription cis-regulatory region binding"/>
    <property type="evidence" value="ECO:0007669"/>
    <property type="project" value="TreeGrafter"/>
</dbReference>
<dbReference type="EMBL" id="DWVZ01000177">
    <property type="protein sequence ID" value="HJC64472.1"/>
    <property type="molecule type" value="Genomic_DNA"/>
</dbReference>
<dbReference type="SMART" id="SM00862">
    <property type="entry name" value="Trans_reg_C"/>
    <property type="match status" value="1"/>
</dbReference>
<keyword evidence="2 8" id="KW-0597">Phosphoprotein</keyword>
<dbReference type="InterPro" id="IPR036388">
    <property type="entry name" value="WH-like_DNA-bd_sf"/>
</dbReference>
<protein>
    <recommendedName>
        <fullName evidence="1">Stage 0 sporulation protein A homolog</fullName>
    </recommendedName>
</protein>
<accession>A0A9D2PRI7</accession>
<feature type="modified residue" description="4-aspartylphosphate" evidence="8">
    <location>
        <position position="52"/>
    </location>
</feature>
<keyword evidence="3" id="KW-0902">Two-component regulatory system</keyword>
<evidence type="ECO:0000256" key="8">
    <source>
        <dbReference type="PROSITE-ProRule" id="PRU00169"/>
    </source>
</evidence>
<dbReference type="GO" id="GO:0006355">
    <property type="term" value="P:regulation of DNA-templated transcription"/>
    <property type="evidence" value="ECO:0007669"/>
    <property type="project" value="InterPro"/>
</dbReference>
<dbReference type="Proteomes" id="UP000823886">
    <property type="component" value="Unassembled WGS sequence"/>
</dbReference>
<sequence length="217" mass="25124">MDTILVIEDEKEIAELIGVFLEQAGYRVAQAYDGLEGIRLYEKEHPDLVVLDVLLPKLDGFSVCRALRQKSDVPVIMLTALSDEESQLKGYDLMIDEYVTKPFSIGVFLKKVEAVLRRHKNPRGNVLAYREVRLDQAAHTVMSGEREIYLTGKEFEILELFLSDPHRIMTKDYILEKLWKYEYNCEDGVIYTHIKNIRKKLGVDWIKTLRGVGYKLV</sequence>
<gene>
    <name evidence="12" type="ORF">H9753_12795</name>
</gene>
<dbReference type="FunFam" id="3.40.50.2300:FF:000001">
    <property type="entry name" value="DNA-binding response regulator PhoB"/>
    <property type="match status" value="1"/>
</dbReference>
<dbReference type="Gene3D" id="3.40.50.2300">
    <property type="match status" value="1"/>
</dbReference>
<dbReference type="GO" id="GO:0032993">
    <property type="term" value="C:protein-DNA complex"/>
    <property type="evidence" value="ECO:0007669"/>
    <property type="project" value="TreeGrafter"/>
</dbReference>
<keyword evidence="4" id="KW-0805">Transcription regulation</keyword>
<evidence type="ECO:0000313" key="13">
    <source>
        <dbReference type="Proteomes" id="UP000823886"/>
    </source>
</evidence>
<evidence type="ECO:0000256" key="3">
    <source>
        <dbReference type="ARBA" id="ARBA00023012"/>
    </source>
</evidence>
<dbReference type="GO" id="GO:0000156">
    <property type="term" value="F:phosphorelay response regulator activity"/>
    <property type="evidence" value="ECO:0007669"/>
    <property type="project" value="TreeGrafter"/>
</dbReference>
<dbReference type="AlphaFoldDB" id="A0A9D2PRI7"/>
<dbReference type="Pfam" id="PF00072">
    <property type="entry name" value="Response_reg"/>
    <property type="match status" value="1"/>
</dbReference>
<evidence type="ECO:0000256" key="9">
    <source>
        <dbReference type="PROSITE-ProRule" id="PRU01091"/>
    </source>
</evidence>
<dbReference type="Pfam" id="PF00486">
    <property type="entry name" value="Trans_reg_C"/>
    <property type="match status" value="1"/>
</dbReference>
<dbReference type="SMART" id="SM00448">
    <property type="entry name" value="REC"/>
    <property type="match status" value="1"/>
</dbReference>
<dbReference type="PANTHER" id="PTHR48111">
    <property type="entry name" value="REGULATOR OF RPOS"/>
    <property type="match status" value="1"/>
</dbReference>
<evidence type="ECO:0000256" key="6">
    <source>
        <dbReference type="ARBA" id="ARBA00023163"/>
    </source>
</evidence>
<organism evidence="12 13">
    <name type="scientific">Candidatus Blautia merdavium</name>
    <dbReference type="NCBI Taxonomy" id="2838494"/>
    <lineage>
        <taxon>Bacteria</taxon>
        <taxon>Bacillati</taxon>
        <taxon>Bacillota</taxon>
        <taxon>Clostridia</taxon>
        <taxon>Lachnospirales</taxon>
        <taxon>Lachnospiraceae</taxon>
        <taxon>Blautia</taxon>
    </lineage>
</organism>
<evidence type="ECO:0000313" key="12">
    <source>
        <dbReference type="EMBL" id="HJC64472.1"/>
    </source>
</evidence>
<dbReference type="CDD" id="cd17574">
    <property type="entry name" value="REC_OmpR"/>
    <property type="match status" value="1"/>
</dbReference>
<feature type="domain" description="Response regulatory" evidence="10">
    <location>
        <begin position="3"/>
        <end position="116"/>
    </location>
</feature>
<reference evidence="12" key="2">
    <citation type="submission" date="2021-04" db="EMBL/GenBank/DDBJ databases">
        <authorList>
            <person name="Gilroy R."/>
        </authorList>
    </citation>
    <scope>NUCLEOTIDE SEQUENCE</scope>
    <source>
        <strain evidence="12">ChiBcec2-3848</strain>
    </source>
</reference>
<dbReference type="InterPro" id="IPR001789">
    <property type="entry name" value="Sig_transdc_resp-reg_receiver"/>
</dbReference>
<keyword evidence="6" id="KW-0804">Transcription</keyword>
<dbReference type="InterPro" id="IPR001867">
    <property type="entry name" value="OmpR/PhoB-type_DNA-bd"/>
</dbReference>
<dbReference type="InterPro" id="IPR011006">
    <property type="entry name" value="CheY-like_superfamily"/>
</dbReference>
<comment type="function">
    <text evidence="7">May play the central regulatory role in sporulation. It may be an element of the effector pathway responsible for the activation of sporulation genes in response to nutritional stress. Spo0A may act in concert with spo0H (a sigma factor) to control the expression of some genes that are critical to the sporulation process.</text>
</comment>
<dbReference type="CDD" id="cd00383">
    <property type="entry name" value="trans_reg_C"/>
    <property type="match status" value="1"/>
</dbReference>
<evidence type="ECO:0000256" key="7">
    <source>
        <dbReference type="ARBA" id="ARBA00024867"/>
    </source>
</evidence>
<dbReference type="Gene3D" id="1.10.10.10">
    <property type="entry name" value="Winged helix-like DNA-binding domain superfamily/Winged helix DNA-binding domain"/>
    <property type="match status" value="1"/>
</dbReference>